<dbReference type="eggNOG" id="COG2244">
    <property type="taxonomic scope" value="Bacteria"/>
</dbReference>
<feature type="transmembrane region" description="Helical" evidence="7">
    <location>
        <begin position="382"/>
        <end position="402"/>
    </location>
</feature>
<evidence type="ECO:0000313" key="9">
    <source>
        <dbReference type="Proteomes" id="UP000027997"/>
    </source>
</evidence>
<dbReference type="Proteomes" id="UP000027997">
    <property type="component" value="Unassembled WGS sequence"/>
</dbReference>
<feature type="transmembrane region" description="Helical" evidence="7">
    <location>
        <begin position="41"/>
        <end position="62"/>
    </location>
</feature>
<proteinExistence type="inferred from homology"/>
<dbReference type="PANTHER" id="PTHR30250:SF10">
    <property type="entry name" value="LIPOPOLYSACCHARIDE BIOSYNTHESIS PROTEIN WZXC"/>
    <property type="match status" value="1"/>
</dbReference>
<dbReference type="EMBL" id="JOJP01000001">
    <property type="protein sequence ID" value="KEI70844.1"/>
    <property type="molecule type" value="Genomic_DNA"/>
</dbReference>
<feature type="transmembrane region" description="Helical" evidence="7">
    <location>
        <begin position="15"/>
        <end position="35"/>
    </location>
</feature>
<name>A0A081K9L8_9GAMM</name>
<comment type="similarity">
    <text evidence="2">Belongs to the polysaccharide synthase family.</text>
</comment>
<keyword evidence="4 7" id="KW-0812">Transmembrane</keyword>
<dbReference type="STRING" id="305900.GV64_08860"/>
<feature type="transmembrane region" description="Helical" evidence="7">
    <location>
        <begin position="318"/>
        <end position="337"/>
    </location>
</feature>
<evidence type="ECO:0000256" key="3">
    <source>
        <dbReference type="ARBA" id="ARBA00022475"/>
    </source>
</evidence>
<keyword evidence="3" id="KW-1003">Cell membrane</keyword>
<keyword evidence="9" id="KW-1185">Reference proteome</keyword>
<evidence type="ECO:0000256" key="6">
    <source>
        <dbReference type="ARBA" id="ARBA00023136"/>
    </source>
</evidence>
<gene>
    <name evidence="8" type="ORF">GV64_08860</name>
</gene>
<comment type="caution">
    <text evidence="8">The sequence shown here is derived from an EMBL/GenBank/DDBJ whole genome shotgun (WGS) entry which is preliminary data.</text>
</comment>
<feature type="transmembrane region" description="Helical" evidence="7">
    <location>
        <begin position="409"/>
        <end position="430"/>
    </location>
</feature>
<keyword evidence="5 7" id="KW-1133">Transmembrane helix</keyword>
<feature type="transmembrane region" description="Helical" evidence="7">
    <location>
        <begin position="177"/>
        <end position="197"/>
    </location>
</feature>
<feature type="transmembrane region" description="Helical" evidence="7">
    <location>
        <begin position="442"/>
        <end position="463"/>
    </location>
</feature>
<protein>
    <submittedName>
        <fullName evidence="8">Uncharacterized protein</fullName>
    </submittedName>
</protein>
<evidence type="ECO:0000256" key="2">
    <source>
        <dbReference type="ARBA" id="ARBA00007430"/>
    </source>
</evidence>
<dbReference type="PANTHER" id="PTHR30250">
    <property type="entry name" value="PST FAMILY PREDICTED COLANIC ACID TRANSPORTER"/>
    <property type="match status" value="1"/>
</dbReference>
<feature type="transmembrane region" description="Helical" evidence="7">
    <location>
        <begin position="112"/>
        <end position="135"/>
    </location>
</feature>
<organism evidence="8 9">
    <name type="scientific">Endozoicomonas elysicola</name>
    <dbReference type="NCBI Taxonomy" id="305900"/>
    <lineage>
        <taxon>Bacteria</taxon>
        <taxon>Pseudomonadati</taxon>
        <taxon>Pseudomonadota</taxon>
        <taxon>Gammaproteobacteria</taxon>
        <taxon>Oceanospirillales</taxon>
        <taxon>Endozoicomonadaceae</taxon>
        <taxon>Endozoicomonas</taxon>
    </lineage>
</organism>
<evidence type="ECO:0000313" key="8">
    <source>
        <dbReference type="EMBL" id="KEI70844.1"/>
    </source>
</evidence>
<dbReference type="AlphaFoldDB" id="A0A081K9L8"/>
<evidence type="ECO:0000256" key="5">
    <source>
        <dbReference type="ARBA" id="ARBA00022989"/>
    </source>
</evidence>
<reference evidence="8 9" key="1">
    <citation type="submission" date="2014-06" db="EMBL/GenBank/DDBJ databases">
        <title>Whole Genome Sequences of Three Symbiotic Endozoicomonas Bacteria.</title>
        <authorList>
            <person name="Neave M.J."/>
            <person name="Apprill A."/>
            <person name="Voolstra C.R."/>
        </authorList>
    </citation>
    <scope>NUCLEOTIDE SEQUENCE [LARGE SCALE GENOMIC DNA]</scope>
    <source>
        <strain evidence="8 9">DSM 22380</strain>
    </source>
</reference>
<comment type="subcellular location">
    <subcellularLocation>
        <location evidence="1">Cell membrane</location>
        <topology evidence="1">Multi-pass membrane protein</topology>
    </subcellularLocation>
</comment>
<dbReference type="GO" id="GO:0005886">
    <property type="term" value="C:plasma membrane"/>
    <property type="evidence" value="ECO:0007669"/>
    <property type="project" value="UniProtKB-SubCell"/>
</dbReference>
<evidence type="ECO:0000256" key="4">
    <source>
        <dbReference type="ARBA" id="ARBA00022692"/>
    </source>
</evidence>
<evidence type="ECO:0000256" key="1">
    <source>
        <dbReference type="ARBA" id="ARBA00004651"/>
    </source>
</evidence>
<dbReference type="InterPro" id="IPR050833">
    <property type="entry name" value="Poly_Biosynth_Transport"/>
</dbReference>
<dbReference type="CDD" id="cd13127">
    <property type="entry name" value="MATE_tuaB_like"/>
    <property type="match status" value="1"/>
</dbReference>
<accession>A0A081K9L8</accession>
<sequence length="476" mass="53050">MELGQNVIKGLKVGAILRLAAQIFTWLNTLILIRLLTPDDYGLMAMTMAFIGIFALMGDFGIGKAIIQAEELSPFRLRQAFTINIISCLIFFTFFFSIAPGIAGFFDEPRVTILIQAVACQHLIMVFHTLPYAMASRKMLFKEREKVQFYTALMTSVVTIAMAATGFGVWSLIYGHLFMRLALVIGYNLIAPCWAWPTWNFRGFSQMAGFSGIATVNDVLRYFVNVFGNISIGRLLTKSDLGVFSVARNLANLPSDKIGELLNHLGLSSFAKLQNEKDIAGQYLHKSAQLASLGLFPMYFGMCAVSPELITLILSDKWAAAIIPFQILCLSSPFRMLSEMMATGVTAIGEPGKNSRTLLYTIATLPLFIIGIQYGVEGACWAWLIINLISFTFHLKTILPIFQLKLSSFLRALIPSFFSSVIMLTGLMLLRSHLTGQIHDAILLFLMILAGVLLFSATQLLLFRHQLFTTLRYLRH</sequence>
<feature type="transmembrane region" description="Helical" evidence="7">
    <location>
        <begin position="83"/>
        <end position="106"/>
    </location>
</feature>
<feature type="transmembrane region" description="Helical" evidence="7">
    <location>
        <begin position="290"/>
        <end position="312"/>
    </location>
</feature>
<dbReference type="Pfam" id="PF13440">
    <property type="entry name" value="Polysacc_synt_3"/>
    <property type="match status" value="1"/>
</dbReference>
<keyword evidence="6 7" id="KW-0472">Membrane</keyword>
<feature type="transmembrane region" description="Helical" evidence="7">
    <location>
        <begin position="358"/>
        <end position="376"/>
    </location>
</feature>
<feature type="transmembrane region" description="Helical" evidence="7">
    <location>
        <begin position="147"/>
        <end position="171"/>
    </location>
</feature>
<evidence type="ECO:0000256" key="7">
    <source>
        <dbReference type="SAM" id="Phobius"/>
    </source>
</evidence>
<dbReference type="RefSeq" id="WP_020580533.1">
    <property type="nucleotide sequence ID" value="NZ_JOJP01000001.1"/>
</dbReference>